<dbReference type="RefSeq" id="WP_069015624.1">
    <property type="nucleotide sequence ID" value="NZ_LVJW01000007.1"/>
</dbReference>
<dbReference type="GO" id="GO:0003954">
    <property type="term" value="F:NADH dehydrogenase activity"/>
    <property type="evidence" value="ECO:0007669"/>
    <property type="project" value="TreeGrafter"/>
</dbReference>
<dbReference type="AlphaFoldDB" id="A0A1E2UI95"/>
<name>A0A1E2UI95_9GAMM</name>
<evidence type="ECO:0000313" key="13">
    <source>
        <dbReference type="Proteomes" id="UP000094849"/>
    </source>
</evidence>
<feature type="transmembrane region" description="Helical" evidence="10">
    <location>
        <begin position="375"/>
        <end position="398"/>
    </location>
</feature>
<feature type="transmembrane region" description="Helical" evidence="10">
    <location>
        <begin position="223"/>
        <end position="241"/>
    </location>
</feature>
<sequence length="504" mass="55315">MTIDTIHWSTQIGYPILSLLQLLPLLSLFAIWLLKRHPLLVPAAITAASIELLLGIDLWRHYDSSVSSMQFSETAQLFSVLNYQTAVDGLSVVFILLTGLLTLLLILYGKVRELKPYNHLFMATFAVEACLMGMFVTLNLLLFVLISAVQIGIVGYILWRWGNSPDKGMAMRRFYQFMSISILLLLTGTLLLGWNYADSHQGVWAFDLIQLAKAPVSETFRSVAFFLLFYGLAIRTPLFPLHGWLPLVAEHGNVAVGPTLLLGLKIGIYGLFRFVLPLLPTAVIEWHNYVVTFALCGIFYAAFLAMMQDNLRRLLAYAVISHTGILILGVFSLEHAAFMGSVILSLTFGLALAALVFTTGLLYRRTHTTLLPNLGGLFDNLPFLGITFLIGGLAIIGMPGTPGFDAVHLILESAIHKFGALVTIASALGNVAAAGFLLWAFQRAFLAPRPAGAQPYQNIAITKAEVFVVSSLVVVLLSAGFYIEPWLKLIDQPLSALSALYTSH</sequence>
<dbReference type="GO" id="GO:0012505">
    <property type="term" value="C:endomembrane system"/>
    <property type="evidence" value="ECO:0007669"/>
    <property type="project" value="UniProtKB-SubCell"/>
</dbReference>
<dbReference type="GO" id="GO:0048039">
    <property type="term" value="F:ubiquinone binding"/>
    <property type="evidence" value="ECO:0007669"/>
    <property type="project" value="TreeGrafter"/>
</dbReference>
<gene>
    <name evidence="12" type="ORF">A3196_18995</name>
</gene>
<feature type="transmembrane region" description="Helical" evidence="10">
    <location>
        <begin position="418"/>
        <end position="441"/>
    </location>
</feature>
<dbReference type="STRING" id="1818881.A3196_18995"/>
<dbReference type="PANTHER" id="PTHR43507">
    <property type="entry name" value="NADH-UBIQUINONE OXIDOREDUCTASE CHAIN 4"/>
    <property type="match status" value="1"/>
</dbReference>
<evidence type="ECO:0000256" key="7">
    <source>
        <dbReference type="ARBA" id="ARBA00031584"/>
    </source>
</evidence>
<organism evidence="12 13">
    <name type="scientific">Candidatus Thiodiazotropha endoloripes</name>
    <dbReference type="NCBI Taxonomy" id="1818881"/>
    <lineage>
        <taxon>Bacteria</taxon>
        <taxon>Pseudomonadati</taxon>
        <taxon>Pseudomonadota</taxon>
        <taxon>Gammaproteobacteria</taxon>
        <taxon>Chromatiales</taxon>
        <taxon>Sedimenticolaceae</taxon>
        <taxon>Candidatus Thiodiazotropha</taxon>
    </lineage>
</organism>
<evidence type="ECO:0000256" key="10">
    <source>
        <dbReference type="SAM" id="Phobius"/>
    </source>
</evidence>
<keyword evidence="5 10" id="KW-1133">Transmembrane helix</keyword>
<feature type="transmembrane region" description="Helical" evidence="10">
    <location>
        <begin position="12"/>
        <end position="34"/>
    </location>
</feature>
<keyword evidence="13" id="KW-1185">Reference proteome</keyword>
<reference evidence="12 13" key="1">
    <citation type="submission" date="2016-03" db="EMBL/GenBank/DDBJ databases">
        <title>Chemosynthetic sulphur-oxidizing symbionts of marine invertebrate animals are capable of nitrogen fixation.</title>
        <authorList>
            <person name="Petersen J.M."/>
            <person name="Kemper A."/>
            <person name="Gruber-Vodicka H."/>
            <person name="Cardini U."/>
            <person name="Geest Mvander."/>
            <person name="Kleiner M."/>
            <person name="Bulgheresi S."/>
            <person name="Fussmann M."/>
            <person name="Herbold C."/>
            <person name="Seah B.K.B."/>
            <person name="Antony C.Paul."/>
            <person name="Liu D."/>
            <person name="Belitz A."/>
            <person name="Weber M."/>
        </authorList>
    </citation>
    <scope>NUCLEOTIDE SEQUENCE [LARGE SCALE GENOMIC DNA]</scope>
    <source>
        <strain evidence="12">G_D</strain>
    </source>
</reference>
<proteinExistence type="inferred from homology"/>
<feature type="transmembrane region" description="Helical" evidence="10">
    <location>
        <begin position="89"/>
        <end position="108"/>
    </location>
</feature>
<feature type="transmembrane region" description="Helical" evidence="10">
    <location>
        <begin position="253"/>
        <end position="274"/>
    </location>
</feature>
<dbReference type="GO" id="GO:0042773">
    <property type="term" value="P:ATP synthesis coupled electron transport"/>
    <property type="evidence" value="ECO:0007669"/>
    <property type="project" value="InterPro"/>
</dbReference>
<evidence type="ECO:0000256" key="2">
    <source>
        <dbReference type="ARBA" id="ARBA00009025"/>
    </source>
</evidence>
<feature type="transmembrane region" description="Helical" evidence="10">
    <location>
        <begin position="314"/>
        <end position="333"/>
    </location>
</feature>
<protein>
    <recommendedName>
        <fullName evidence="3">NADH-quinone oxidoreductase subunit M</fullName>
    </recommendedName>
    <alternativeName>
        <fullName evidence="7">NADH dehydrogenase I subunit M</fullName>
    </alternativeName>
    <alternativeName>
        <fullName evidence="8">NDH-1 subunit M</fullName>
    </alternativeName>
</protein>
<evidence type="ECO:0000256" key="4">
    <source>
        <dbReference type="ARBA" id="ARBA00022692"/>
    </source>
</evidence>
<feature type="transmembrane region" description="Helical" evidence="10">
    <location>
        <begin position="174"/>
        <end position="197"/>
    </location>
</feature>
<comment type="caution">
    <text evidence="12">The sequence shown here is derived from an EMBL/GenBank/DDBJ whole genome shotgun (WGS) entry which is preliminary data.</text>
</comment>
<dbReference type="NCBIfam" id="TIGR01972">
    <property type="entry name" value="NDH_I_M"/>
    <property type="match status" value="1"/>
</dbReference>
<evidence type="ECO:0000256" key="1">
    <source>
        <dbReference type="ARBA" id="ARBA00004127"/>
    </source>
</evidence>
<dbReference type="InterPro" id="IPR003918">
    <property type="entry name" value="NADH_UbQ_OxRdtase"/>
</dbReference>
<comment type="similarity">
    <text evidence="2">Belongs to the complex I subunit 4 family.</text>
</comment>
<feature type="transmembrane region" description="Helical" evidence="10">
    <location>
        <begin position="142"/>
        <end position="162"/>
    </location>
</feature>
<feature type="domain" description="NADH:quinone oxidoreductase/Mrp antiporter transmembrane" evidence="11">
    <location>
        <begin position="152"/>
        <end position="418"/>
    </location>
</feature>
<feature type="transmembrane region" description="Helical" evidence="10">
    <location>
        <begin position="286"/>
        <end position="307"/>
    </location>
</feature>
<evidence type="ECO:0000313" key="12">
    <source>
        <dbReference type="EMBL" id="ODB92862.1"/>
    </source>
</evidence>
<feature type="transmembrane region" description="Helical" evidence="10">
    <location>
        <begin position="462"/>
        <end position="483"/>
    </location>
</feature>
<evidence type="ECO:0000259" key="11">
    <source>
        <dbReference type="Pfam" id="PF00361"/>
    </source>
</evidence>
<dbReference type="Pfam" id="PF00361">
    <property type="entry name" value="Proton_antipo_M"/>
    <property type="match status" value="1"/>
</dbReference>
<keyword evidence="4 9" id="KW-0812">Transmembrane</keyword>
<feature type="transmembrane region" description="Helical" evidence="10">
    <location>
        <begin position="339"/>
        <end position="363"/>
    </location>
</feature>
<evidence type="ECO:0000256" key="8">
    <source>
        <dbReference type="ARBA" id="ARBA00032798"/>
    </source>
</evidence>
<feature type="transmembrane region" description="Helical" evidence="10">
    <location>
        <begin position="120"/>
        <end position="136"/>
    </location>
</feature>
<evidence type="ECO:0000256" key="9">
    <source>
        <dbReference type="RuleBase" id="RU000320"/>
    </source>
</evidence>
<evidence type="ECO:0000256" key="6">
    <source>
        <dbReference type="ARBA" id="ARBA00023136"/>
    </source>
</evidence>
<evidence type="ECO:0000256" key="3">
    <source>
        <dbReference type="ARBA" id="ARBA00019906"/>
    </source>
</evidence>
<evidence type="ECO:0000256" key="5">
    <source>
        <dbReference type="ARBA" id="ARBA00022989"/>
    </source>
</evidence>
<dbReference type="GO" id="GO:0008137">
    <property type="term" value="F:NADH dehydrogenase (ubiquinone) activity"/>
    <property type="evidence" value="ECO:0007669"/>
    <property type="project" value="InterPro"/>
</dbReference>
<comment type="subcellular location">
    <subcellularLocation>
        <location evidence="1">Endomembrane system</location>
        <topology evidence="1">Multi-pass membrane protein</topology>
    </subcellularLocation>
    <subcellularLocation>
        <location evidence="9">Membrane</location>
        <topology evidence="9">Multi-pass membrane protein</topology>
    </subcellularLocation>
</comment>
<dbReference type="PANTHER" id="PTHR43507:SF1">
    <property type="entry name" value="NADH-UBIQUINONE OXIDOREDUCTASE CHAIN 4"/>
    <property type="match status" value="1"/>
</dbReference>
<dbReference type="InterPro" id="IPR001750">
    <property type="entry name" value="ND/Mrp_TM"/>
</dbReference>
<dbReference type="GO" id="GO:0015990">
    <property type="term" value="P:electron transport coupled proton transport"/>
    <property type="evidence" value="ECO:0007669"/>
    <property type="project" value="TreeGrafter"/>
</dbReference>
<dbReference type="GO" id="GO:0016020">
    <property type="term" value="C:membrane"/>
    <property type="evidence" value="ECO:0007669"/>
    <property type="project" value="UniProtKB-SubCell"/>
</dbReference>
<keyword evidence="6 10" id="KW-0472">Membrane</keyword>
<dbReference type="Proteomes" id="UP000094849">
    <property type="component" value="Unassembled WGS sequence"/>
</dbReference>
<dbReference type="EMBL" id="LVJZ01000005">
    <property type="protein sequence ID" value="ODB92862.1"/>
    <property type="molecule type" value="Genomic_DNA"/>
</dbReference>
<accession>A0A1E2UI95</accession>
<dbReference type="InterPro" id="IPR010227">
    <property type="entry name" value="NADH_Q_OxRdtase_chainM/4"/>
</dbReference>